<organism evidence="3 4">
    <name type="scientific">Tessaracoccus flavescens</name>
    <dbReference type="NCBI Taxonomy" id="399497"/>
    <lineage>
        <taxon>Bacteria</taxon>
        <taxon>Bacillati</taxon>
        <taxon>Actinomycetota</taxon>
        <taxon>Actinomycetes</taxon>
        <taxon>Propionibacteriales</taxon>
        <taxon>Propionibacteriaceae</taxon>
        <taxon>Tessaracoccus</taxon>
    </lineage>
</organism>
<reference evidence="3" key="1">
    <citation type="journal article" date="2021" name="PeerJ">
        <title>Extensive microbial diversity within the chicken gut microbiome revealed by metagenomics and culture.</title>
        <authorList>
            <person name="Gilroy R."/>
            <person name="Ravi A."/>
            <person name="Getino M."/>
            <person name="Pursley I."/>
            <person name="Horton D.L."/>
            <person name="Alikhan N.F."/>
            <person name="Baker D."/>
            <person name="Gharbi K."/>
            <person name="Hall N."/>
            <person name="Watson M."/>
            <person name="Adriaenssens E.M."/>
            <person name="Foster-Nyarko E."/>
            <person name="Jarju S."/>
            <person name="Secka A."/>
            <person name="Antonio M."/>
            <person name="Oren A."/>
            <person name="Chaudhuri R.R."/>
            <person name="La Ragione R."/>
            <person name="Hildebrand F."/>
            <person name="Pallen M.J."/>
        </authorList>
    </citation>
    <scope>NUCLEOTIDE SEQUENCE</scope>
    <source>
        <strain evidence="3">ChiGjej3B3-7470</strain>
    </source>
</reference>
<evidence type="ECO:0000313" key="3">
    <source>
        <dbReference type="EMBL" id="HJE51479.1"/>
    </source>
</evidence>
<gene>
    <name evidence="3" type="ORF">K8V15_05805</name>
</gene>
<name>A0A921ENI7_9ACTN</name>
<reference evidence="3" key="2">
    <citation type="submission" date="2021-09" db="EMBL/GenBank/DDBJ databases">
        <authorList>
            <person name="Gilroy R."/>
        </authorList>
    </citation>
    <scope>NUCLEOTIDE SEQUENCE</scope>
    <source>
        <strain evidence="3">ChiGjej3B3-7470</strain>
    </source>
</reference>
<dbReference type="InterPro" id="IPR007168">
    <property type="entry name" value="Phageshock_PspC_N"/>
</dbReference>
<proteinExistence type="predicted"/>
<evidence type="ECO:0000259" key="2">
    <source>
        <dbReference type="Pfam" id="PF04024"/>
    </source>
</evidence>
<feature type="transmembrane region" description="Helical" evidence="1">
    <location>
        <begin position="200"/>
        <end position="219"/>
    </location>
</feature>
<keyword evidence="1" id="KW-0472">Membrane</keyword>
<keyword evidence="1" id="KW-0812">Transmembrane</keyword>
<dbReference type="EMBL" id="DYZF01000145">
    <property type="protein sequence ID" value="HJE51479.1"/>
    <property type="molecule type" value="Genomic_DNA"/>
</dbReference>
<protein>
    <submittedName>
        <fullName evidence="3">PspC domain-containing protein</fullName>
    </submittedName>
</protein>
<dbReference type="AlphaFoldDB" id="A0A921ENI7"/>
<evidence type="ECO:0000256" key="1">
    <source>
        <dbReference type="SAM" id="Phobius"/>
    </source>
</evidence>
<sequence>MNKQLDLTWVDPRFDALQRHDESGPGTGLSRAIASRLGIDVSLVRVVFVLLALSSGLGAALYLWGTALTPNSSGARPIDSTFPGFRDWSPRTQKVAVVVSSLALVFLLANLTPLPWGAGVIILLLLWMGAHGKLSRFKPNTVASRPAVAASDEDLVAQWRREMAAAIGPHTMAEPLPVVDLYIPAEPRAARVPAERPKSAWLVSLAIMAAGIAAGFGTLVAAGVVIVGAGAAMATVALLTLVYALAVRSRRIPRLLILLLAATMVPAGWLATQAASTAAVVASEVPAGSVIAHRVVADERTIVITEADLEGISQIRLDVVASDVTVELPGRPRSVIDSQRMSNVTYSPTTTDRPTLDVELVLNATASDVEVKYP</sequence>
<feature type="transmembrane region" description="Helical" evidence="1">
    <location>
        <begin position="225"/>
        <end position="245"/>
    </location>
</feature>
<keyword evidence="1" id="KW-1133">Transmembrane helix</keyword>
<feature type="domain" description="Phage shock protein PspC N-terminal" evidence="2">
    <location>
        <begin position="27"/>
        <end position="71"/>
    </location>
</feature>
<feature type="transmembrane region" description="Helical" evidence="1">
    <location>
        <begin position="95"/>
        <end position="128"/>
    </location>
</feature>
<feature type="transmembrane region" description="Helical" evidence="1">
    <location>
        <begin position="43"/>
        <end position="64"/>
    </location>
</feature>
<feature type="transmembrane region" description="Helical" evidence="1">
    <location>
        <begin position="252"/>
        <end position="271"/>
    </location>
</feature>
<comment type="caution">
    <text evidence="3">The sequence shown here is derived from an EMBL/GenBank/DDBJ whole genome shotgun (WGS) entry which is preliminary data.</text>
</comment>
<accession>A0A921ENI7</accession>
<evidence type="ECO:0000313" key="4">
    <source>
        <dbReference type="Proteomes" id="UP000712713"/>
    </source>
</evidence>
<dbReference type="Pfam" id="PF04024">
    <property type="entry name" value="PspC"/>
    <property type="match status" value="1"/>
</dbReference>
<dbReference type="Proteomes" id="UP000712713">
    <property type="component" value="Unassembled WGS sequence"/>
</dbReference>